<evidence type="ECO:0000313" key="10">
    <source>
        <dbReference type="EMBL" id="CAI3984448.1"/>
    </source>
</evidence>
<keyword evidence="5 7" id="KW-0472">Membrane</keyword>
<keyword evidence="12" id="KW-1185">Reference proteome</keyword>
<dbReference type="EMBL" id="CAMXCT020000890">
    <property type="protein sequence ID" value="CAL1137823.1"/>
    <property type="molecule type" value="Genomic_DNA"/>
</dbReference>
<reference evidence="11" key="2">
    <citation type="submission" date="2024-04" db="EMBL/GenBank/DDBJ databases">
        <authorList>
            <person name="Chen Y."/>
            <person name="Shah S."/>
            <person name="Dougan E. K."/>
            <person name="Thang M."/>
            <person name="Chan C."/>
        </authorList>
    </citation>
    <scope>NUCLEOTIDE SEQUENCE [LARGE SCALE GENOMIC DNA]</scope>
</reference>
<feature type="transmembrane region" description="Helical" evidence="7">
    <location>
        <begin position="12"/>
        <end position="35"/>
    </location>
</feature>
<dbReference type="GO" id="GO:0019706">
    <property type="term" value="F:protein-cysteine S-palmitoyltransferase activity"/>
    <property type="evidence" value="ECO:0007669"/>
    <property type="project" value="UniProtKB-EC"/>
</dbReference>
<feature type="transmembrane region" description="Helical" evidence="7">
    <location>
        <begin position="185"/>
        <end position="203"/>
    </location>
</feature>
<feature type="transmembrane region" description="Helical" evidence="7">
    <location>
        <begin position="142"/>
        <end position="165"/>
    </location>
</feature>
<reference evidence="10" key="1">
    <citation type="submission" date="2022-10" db="EMBL/GenBank/DDBJ databases">
        <authorList>
            <person name="Chen Y."/>
            <person name="Dougan E. K."/>
            <person name="Chan C."/>
            <person name="Rhodes N."/>
            <person name="Thang M."/>
        </authorList>
    </citation>
    <scope>NUCLEOTIDE SEQUENCE</scope>
</reference>
<feature type="transmembrane region" description="Helical" evidence="7">
    <location>
        <begin position="105"/>
        <end position="130"/>
    </location>
</feature>
<comment type="subcellular location">
    <subcellularLocation>
        <location evidence="1">Membrane</location>
        <topology evidence="1">Multi-pass membrane protein</topology>
    </subcellularLocation>
</comment>
<dbReference type="GO" id="GO:0016020">
    <property type="term" value="C:membrane"/>
    <property type="evidence" value="ECO:0007669"/>
    <property type="project" value="UniProtKB-SubCell"/>
</dbReference>
<comment type="similarity">
    <text evidence="7">Belongs to the DHHC palmitoyltransferase family.</text>
</comment>
<evidence type="ECO:0000256" key="4">
    <source>
        <dbReference type="ARBA" id="ARBA00022989"/>
    </source>
</evidence>
<comment type="catalytic activity">
    <reaction evidence="7">
        <text>L-cysteinyl-[protein] + hexadecanoyl-CoA = S-hexadecanoyl-L-cysteinyl-[protein] + CoA</text>
        <dbReference type="Rhea" id="RHEA:36683"/>
        <dbReference type="Rhea" id="RHEA-COMP:10131"/>
        <dbReference type="Rhea" id="RHEA-COMP:11032"/>
        <dbReference type="ChEBI" id="CHEBI:29950"/>
        <dbReference type="ChEBI" id="CHEBI:57287"/>
        <dbReference type="ChEBI" id="CHEBI:57379"/>
        <dbReference type="ChEBI" id="CHEBI:74151"/>
        <dbReference type="EC" id="2.3.1.225"/>
    </reaction>
</comment>
<gene>
    <name evidence="10" type="ORF">C1SCF055_LOCUS11982</name>
</gene>
<evidence type="ECO:0000256" key="2">
    <source>
        <dbReference type="ARBA" id="ARBA00022679"/>
    </source>
</evidence>
<dbReference type="EMBL" id="CAMXCT010000890">
    <property type="protein sequence ID" value="CAI3984448.1"/>
    <property type="molecule type" value="Genomic_DNA"/>
</dbReference>
<dbReference type="OrthoDB" id="9909019at2759"/>
<feature type="transmembrane region" description="Helical" evidence="7">
    <location>
        <begin position="271"/>
        <end position="295"/>
    </location>
</feature>
<keyword evidence="6 7" id="KW-0012">Acyltransferase</keyword>
<evidence type="ECO:0000256" key="6">
    <source>
        <dbReference type="ARBA" id="ARBA00023315"/>
    </source>
</evidence>
<evidence type="ECO:0000256" key="3">
    <source>
        <dbReference type="ARBA" id="ARBA00022692"/>
    </source>
</evidence>
<dbReference type="PROSITE" id="PS50216">
    <property type="entry name" value="DHHC"/>
    <property type="match status" value="1"/>
</dbReference>
<name>A0A9P1C447_9DINO</name>
<proteinExistence type="inferred from homology"/>
<dbReference type="PANTHER" id="PTHR12246">
    <property type="entry name" value="PALMITOYLTRANSFERASE ZDHHC16"/>
    <property type="match status" value="1"/>
</dbReference>
<feature type="transmembrane region" description="Helical" evidence="7">
    <location>
        <begin position="315"/>
        <end position="334"/>
    </location>
</feature>
<evidence type="ECO:0000256" key="8">
    <source>
        <dbReference type="SAM" id="MobiDB-lite"/>
    </source>
</evidence>
<evidence type="ECO:0000256" key="7">
    <source>
        <dbReference type="RuleBase" id="RU079119"/>
    </source>
</evidence>
<dbReference type="InterPro" id="IPR001594">
    <property type="entry name" value="Palmitoyltrfase_DHHC"/>
</dbReference>
<comment type="domain">
    <text evidence="7">The DHHC domain is required for palmitoyltransferase activity.</text>
</comment>
<evidence type="ECO:0000256" key="1">
    <source>
        <dbReference type="ARBA" id="ARBA00004141"/>
    </source>
</evidence>
<dbReference type="EC" id="2.3.1.225" evidence="7"/>
<evidence type="ECO:0000256" key="5">
    <source>
        <dbReference type="ARBA" id="ARBA00023136"/>
    </source>
</evidence>
<dbReference type="EMBL" id="CAMXCT030000890">
    <property type="protein sequence ID" value="CAL4771760.1"/>
    <property type="molecule type" value="Genomic_DNA"/>
</dbReference>
<organism evidence="10">
    <name type="scientific">Cladocopium goreaui</name>
    <dbReference type="NCBI Taxonomy" id="2562237"/>
    <lineage>
        <taxon>Eukaryota</taxon>
        <taxon>Sar</taxon>
        <taxon>Alveolata</taxon>
        <taxon>Dinophyceae</taxon>
        <taxon>Suessiales</taxon>
        <taxon>Symbiodiniaceae</taxon>
        <taxon>Cladocopium</taxon>
    </lineage>
</organism>
<keyword evidence="2 7" id="KW-0808">Transferase</keyword>
<sequence length="477" mass="52789">MEEQQGQPWKPVVLVLVFWALSAANVYFCWCYPGSSLLASASHISSLLMCVLLSFVLAVPTIPKSRKPFMQAIWYTILGGMLPAAVSVSLLQWRHGELPEPMLDYFENVALFLVAFVLLALWVGGVDTVGTWGLQPLAEAGIVSWAPVAYLQSTILWIVTLYNLTHIVGSVDASVQQDLPLSLQVIYYVIVALWLSSLIRVLCTRPGQPKDFQGSDEQPAQNGQNWLFCIFCQSQKPPRCRHCAKCGACVLRMDHHCPWLRQCIGFGNYKYFVMFITYSAVALLFKAVTLLLFSIKAFQTEITFCTKLWLVCTEILVIALGGTMVAFSGFHLFLSSKGMTTIEFLTRHEKSEKKISFDQGVLGNLQASLGRIPLFWLLPACPPSGDGRNFPYTVIPQELESKKDQSAESRSLALAAPPTKSSLKENLNQRNSKTSDIRAPSQPCLQSTAEPTCLEQQQDGCVAADGFGEDRVEDGPA</sequence>
<feature type="domain" description="Palmitoyltransferase DHHC" evidence="9">
    <location>
        <begin position="227"/>
        <end position="346"/>
    </location>
</feature>
<keyword evidence="4 7" id="KW-1133">Transmembrane helix</keyword>
<dbReference type="AlphaFoldDB" id="A0A9P1C447"/>
<protein>
    <recommendedName>
        <fullName evidence="7">Palmitoyltransferase</fullName>
        <ecNumber evidence="7">2.3.1.225</ecNumber>
    </recommendedName>
</protein>
<feature type="transmembrane region" description="Helical" evidence="7">
    <location>
        <begin position="41"/>
        <end position="60"/>
    </location>
</feature>
<dbReference type="InterPro" id="IPR039859">
    <property type="entry name" value="PFA4/ZDH16/20/ERF2-like"/>
</dbReference>
<dbReference type="Proteomes" id="UP001152797">
    <property type="component" value="Unassembled WGS sequence"/>
</dbReference>
<feature type="region of interest" description="Disordered" evidence="8">
    <location>
        <begin position="401"/>
        <end position="450"/>
    </location>
</feature>
<comment type="caution">
    <text evidence="7">Lacks conserved residue(s) required for the propagation of feature annotation.</text>
</comment>
<dbReference type="Pfam" id="PF01529">
    <property type="entry name" value="DHHC"/>
    <property type="match status" value="1"/>
</dbReference>
<keyword evidence="3 7" id="KW-0812">Transmembrane</keyword>
<evidence type="ECO:0000313" key="11">
    <source>
        <dbReference type="EMBL" id="CAL1137823.1"/>
    </source>
</evidence>
<evidence type="ECO:0000313" key="12">
    <source>
        <dbReference type="Proteomes" id="UP001152797"/>
    </source>
</evidence>
<accession>A0A9P1C447</accession>
<feature type="transmembrane region" description="Helical" evidence="7">
    <location>
        <begin position="72"/>
        <end position="93"/>
    </location>
</feature>
<comment type="caution">
    <text evidence="10">The sequence shown here is derived from an EMBL/GenBank/DDBJ whole genome shotgun (WGS) entry which is preliminary data.</text>
</comment>
<evidence type="ECO:0000259" key="9">
    <source>
        <dbReference type="Pfam" id="PF01529"/>
    </source>
</evidence>
<feature type="compositionally biased region" description="Polar residues" evidence="8">
    <location>
        <begin position="419"/>
        <end position="434"/>
    </location>
</feature>